<evidence type="ECO:0000313" key="2">
    <source>
        <dbReference type="Proteomes" id="UP001430953"/>
    </source>
</evidence>
<dbReference type="EMBL" id="JADYXP020000001">
    <property type="protein sequence ID" value="KAL0132229.1"/>
    <property type="molecule type" value="Genomic_DNA"/>
</dbReference>
<dbReference type="AlphaFoldDB" id="A0AAW2GY66"/>
<organism evidence="1 2">
    <name type="scientific">Cardiocondyla obscurior</name>
    <dbReference type="NCBI Taxonomy" id="286306"/>
    <lineage>
        <taxon>Eukaryota</taxon>
        <taxon>Metazoa</taxon>
        <taxon>Ecdysozoa</taxon>
        <taxon>Arthropoda</taxon>
        <taxon>Hexapoda</taxon>
        <taxon>Insecta</taxon>
        <taxon>Pterygota</taxon>
        <taxon>Neoptera</taxon>
        <taxon>Endopterygota</taxon>
        <taxon>Hymenoptera</taxon>
        <taxon>Apocrita</taxon>
        <taxon>Aculeata</taxon>
        <taxon>Formicoidea</taxon>
        <taxon>Formicidae</taxon>
        <taxon>Myrmicinae</taxon>
        <taxon>Cardiocondyla</taxon>
    </lineage>
</organism>
<keyword evidence="2" id="KW-1185">Reference proteome</keyword>
<dbReference type="Proteomes" id="UP001430953">
    <property type="component" value="Unassembled WGS sequence"/>
</dbReference>
<protein>
    <submittedName>
        <fullName evidence="1">Uncharacterized protein</fullName>
    </submittedName>
</protein>
<gene>
    <name evidence="1" type="ORF">PUN28_000191</name>
</gene>
<accession>A0AAW2GY66</accession>
<proteinExistence type="predicted"/>
<comment type="caution">
    <text evidence="1">The sequence shown here is derived from an EMBL/GenBank/DDBJ whole genome shotgun (WGS) entry which is preliminary data.</text>
</comment>
<name>A0AAW2GY66_9HYME</name>
<evidence type="ECO:0000313" key="1">
    <source>
        <dbReference type="EMBL" id="KAL0132229.1"/>
    </source>
</evidence>
<sequence>MQRNKYVTRCNTRNTIERNRDTEAQLRDIILDHPLALNTPEKSVDTSLRAAEVSVWESSAIISWTSSSQRLSGRETVAPAGLKRGLIRRGNLFPIRPLFPKRGLRVYLLSPQLKHPNVVIYFRTVQEKRQRETKEKGKETTKRDKARQEITKKEKKALGVKRHLCNRFMRKNRETLNEGNLTCNYIRGESYLLKSGEFSLP</sequence>
<reference evidence="1 2" key="1">
    <citation type="submission" date="2023-03" db="EMBL/GenBank/DDBJ databases">
        <title>High recombination rates correlate with genetic variation in Cardiocondyla obscurior ants.</title>
        <authorList>
            <person name="Errbii M."/>
        </authorList>
    </citation>
    <scope>NUCLEOTIDE SEQUENCE [LARGE SCALE GENOMIC DNA]</scope>
    <source>
        <strain evidence="1">Alpha-2009</strain>
        <tissue evidence="1">Whole body</tissue>
    </source>
</reference>